<proteinExistence type="predicted"/>
<dbReference type="Proteomes" id="UP001058713">
    <property type="component" value="Plasmid unnamed1"/>
</dbReference>
<protein>
    <submittedName>
        <fullName evidence="1">Uncharacterized protein</fullName>
    </submittedName>
</protein>
<reference evidence="1" key="1">
    <citation type="submission" date="2021-08" db="EMBL/GenBank/DDBJ databases">
        <authorList>
            <person name="Nwanade C."/>
            <person name="Wang M."/>
            <person name="Masoudi A."/>
            <person name="Yu Z."/>
            <person name="Liu J."/>
        </authorList>
    </citation>
    <scope>NUCLEOTIDE SEQUENCE</scope>
    <source>
        <strain evidence="1">S122</strain>
        <plasmid evidence="1">unnamed1</plasmid>
    </source>
</reference>
<dbReference type="EMBL" id="CP081071">
    <property type="protein sequence ID" value="UWQ55939.1"/>
    <property type="molecule type" value="Genomic_DNA"/>
</dbReference>
<evidence type="ECO:0000313" key="2">
    <source>
        <dbReference type="Proteomes" id="UP001058713"/>
    </source>
</evidence>
<dbReference type="KEGG" id="lcae:K3721_19080"/>
<dbReference type="RefSeq" id="WP_259972724.1">
    <property type="nucleotide sequence ID" value="NZ_CP081071.1"/>
</dbReference>
<keyword evidence="1" id="KW-0614">Plasmid</keyword>
<organism evidence="1 2">
    <name type="scientific">Leisingera caerulea</name>
    <name type="common">Phaeobacter caeruleus</name>
    <dbReference type="NCBI Taxonomy" id="506591"/>
    <lineage>
        <taxon>Bacteria</taxon>
        <taxon>Pseudomonadati</taxon>
        <taxon>Pseudomonadota</taxon>
        <taxon>Alphaproteobacteria</taxon>
        <taxon>Rhodobacterales</taxon>
        <taxon>Roseobacteraceae</taxon>
        <taxon>Leisingera</taxon>
    </lineage>
</organism>
<evidence type="ECO:0000313" key="1">
    <source>
        <dbReference type="EMBL" id="UWQ55939.1"/>
    </source>
</evidence>
<accession>A0A9Q9HMZ1</accession>
<gene>
    <name evidence="1" type="ORF">K3721_19080</name>
</gene>
<dbReference type="AlphaFoldDB" id="A0A9Q9HMZ1"/>
<sequence length="239" mass="26143">MFEVGELKSLAAESSLILIGEPVDDPDVNGGSIVFVKATGQEPASVPGLIVKFSRKLKEKGWPVKIVGPNQGEKQIGTFIGAAIKARLPDIELDLTIAAGLGKIAIWVDLPLEPSAEEKAEINSVIQNFLSQLGFKDQIVRFKKEKNYPSPTACLRVLRRNAPCSPETLTQLLQLPGFDPMTVNEIRRVLDTARRKGQVIRRGDGKYIMSLQGLMNLGSSRDRFSPDISRALALRRLGA</sequence>
<name>A0A9Q9HMZ1_LEICA</name>
<geneLocation type="plasmid" evidence="1 2">
    <name>unnamed1</name>
</geneLocation>